<dbReference type="EC" id="3.1.3.89" evidence="7"/>
<evidence type="ECO:0000256" key="6">
    <source>
        <dbReference type="ARBA" id="ARBA00011738"/>
    </source>
</evidence>
<evidence type="ECO:0000256" key="7">
    <source>
        <dbReference type="ARBA" id="ARBA00012964"/>
    </source>
</evidence>
<dbReference type="FunFam" id="1.10.3210.10:FF:000016">
    <property type="entry name" value="HD domain-containing protein 2"/>
    <property type="match status" value="1"/>
</dbReference>
<dbReference type="GO" id="GO:0002953">
    <property type="term" value="F:5'-deoxynucleotidase activity"/>
    <property type="evidence" value="ECO:0007669"/>
    <property type="project" value="UniProtKB-EC"/>
</dbReference>
<evidence type="ECO:0000256" key="2">
    <source>
        <dbReference type="ARBA" id="ARBA00001936"/>
    </source>
</evidence>
<keyword evidence="9" id="KW-0378">Hydrolase</keyword>
<reference evidence="11" key="1">
    <citation type="submission" date="2021-01" db="EMBL/GenBank/DDBJ databases">
        <authorList>
            <person name="Corre E."/>
            <person name="Pelletier E."/>
            <person name="Niang G."/>
            <person name="Scheremetjew M."/>
            <person name="Finn R."/>
            <person name="Kale V."/>
            <person name="Holt S."/>
            <person name="Cochrane G."/>
            <person name="Meng A."/>
            <person name="Brown T."/>
            <person name="Cohen L."/>
        </authorList>
    </citation>
    <scope>NUCLEOTIDE SEQUENCE</scope>
    <source>
        <strain evidence="11">RCC1871</strain>
    </source>
</reference>
<keyword evidence="8" id="KW-0479">Metal-binding</keyword>
<evidence type="ECO:0000256" key="3">
    <source>
        <dbReference type="ARBA" id="ARBA00001941"/>
    </source>
</evidence>
<evidence type="ECO:0000256" key="5">
    <source>
        <dbReference type="ARBA" id="ARBA00009999"/>
    </source>
</evidence>
<evidence type="ECO:0000313" key="13">
    <source>
        <dbReference type="Proteomes" id="UP001472866"/>
    </source>
</evidence>
<dbReference type="SMART" id="SM00471">
    <property type="entry name" value="HDc"/>
    <property type="match status" value="1"/>
</dbReference>
<dbReference type="PANTHER" id="PTHR11845">
    <property type="entry name" value="5'-DEOXYNUCLEOTIDASE HDDC2"/>
    <property type="match status" value="1"/>
</dbReference>
<dbReference type="Proteomes" id="UP001472866">
    <property type="component" value="Chromosome 07"/>
</dbReference>
<comment type="similarity">
    <text evidence="5">Belongs to the HDDC2 family.</text>
</comment>
<comment type="subunit">
    <text evidence="6">Homodimer.</text>
</comment>
<dbReference type="GO" id="GO:0046872">
    <property type="term" value="F:metal ion binding"/>
    <property type="evidence" value="ECO:0007669"/>
    <property type="project" value="UniProtKB-KW"/>
</dbReference>
<dbReference type="InterPro" id="IPR003607">
    <property type="entry name" value="HD/PDEase_dom"/>
</dbReference>
<feature type="domain" description="HD/PDEase" evidence="10">
    <location>
        <begin position="36"/>
        <end position="155"/>
    </location>
</feature>
<reference evidence="12 13" key="2">
    <citation type="submission" date="2024-03" db="EMBL/GenBank/DDBJ databases">
        <title>Complete genome sequence of the green alga Chloropicon roscoffensis RCC1871.</title>
        <authorList>
            <person name="Lemieux C."/>
            <person name="Pombert J.-F."/>
            <person name="Otis C."/>
            <person name="Turmel M."/>
        </authorList>
    </citation>
    <scope>NUCLEOTIDE SEQUENCE [LARGE SCALE GENOMIC DNA]</scope>
    <source>
        <strain evidence="12 13">RCC1871</strain>
    </source>
</reference>
<dbReference type="InterPro" id="IPR039356">
    <property type="entry name" value="YfbR/HDDC2"/>
</dbReference>
<comment type="cofactor">
    <cofactor evidence="3">
        <name>Co(2+)</name>
        <dbReference type="ChEBI" id="CHEBI:48828"/>
    </cofactor>
</comment>
<evidence type="ECO:0000256" key="1">
    <source>
        <dbReference type="ARBA" id="ARBA00001638"/>
    </source>
</evidence>
<dbReference type="GO" id="GO:0005737">
    <property type="term" value="C:cytoplasm"/>
    <property type="evidence" value="ECO:0007669"/>
    <property type="project" value="TreeGrafter"/>
</dbReference>
<dbReference type="Pfam" id="PF13023">
    <property type="entry name" value="HD_3"/>
    <property type="match status" value="1"/>
</dbReference>
<gene>
    <name evidence="11" type="ORF">CROS1456_LOCUS5677</name>
    <name evidence="12" type="ORF">HKI87_07g50500</name>
</gene>
<sequence>MRPPPVEPKRAVDFLRILHNLKATKRTGWVRKGVEGPESIADHMYRMSVMAMIAPDDAGGLDRDRCIKLAIVHDIAEALAGDIAPSDNVPKEEKHRLELEALTQMTATLGADTQAALEIGELWREYESGETEEARLLKDIDKIEMVLQALEYEDAQPGVDLTEFYAAVAGLRTETGRRWGEEILRRRQPRAE</sequence>
<proteinExistence type="inferred from homology"/>
<dbReference type="EMBL" id="CP151507">
    <property type="protein sequence ID" value="WZN63501.1"/>
    <property type="molecule type" value="Genomic_DNA"/>
</dbReference>
<dbReference type="Gene3D" id="1.10.3210.10">
    <property type="entry name" value="Hypothetical protein af1432"/>
    <property type="match status" value="1"/>
</dbReference>
<evidence type="ECO:0000259" key="10">
    <source>
        <dbReference type="SMART" id="SM00471"/>
    </source>
</evidence>
<organism evidence="11">
    <name type="scientific">Chloropicon roscoffensis</name>
    <dbReference type="NCBI Taxonomy" id="1461544"/>
    <lineage>
        <taxon>Eukaryota</taxon>
        <taxon>Viridiplantae</taxon>
        <taxon>Chlorophyta</taxon>
        <taxon>Chloropicophyceae</taxon>
        <taxon>Chloropicales</taxon>
        <taxon>Chloropicaceae</taxon>
        <taxon>Chloropicon</taxon>
    </lineage>
</organism>
<accession>A0A7S3CCN2</accession>
<keyword evidence="13" id="KW-1185">Reference proteome</keyword>
<dbReference type="InterPro" id="IPR006674">
    <property type="entry name" value="HD_domain"/>
</dbReference>
<evidence type="ECO:0000256" key="4">
    <source>
        <dbReference type="ARBA" id="ARBA00004074"/>
    </source>
</evidence>
<comment type="catalytic activity">
    <reaction evidence="1">
        <text>a 2'-deoxyribonucleoside 5'-phosphate + H2O = a 2'-deoxyribonucleoside + phosphate</text>
        <dbReference type="Rhea" id="RHEA:36167"/>
        <dbReference type="ChEBI" id="CHEBI:15377"/>
        <dbReference type="ChEBI" id="CHEBI:18274"/>
        <dbReference type="ChEBI" id="CHEBI:43474"/>
        <dbReference type="ChEBI" id="CHEBI:65317"/>
        <dbReference type="EC" id="3.1.3.89"/>
    </reaction>
</comment>
<name>A0A7S3CCN2_9CHLO</name>
<evidence type="ECO:0000313" key="11">
    <source>
        <dbReference type="EMBL" id="CAE0192587.1"/>
    </source>
</evidence>
<evidence type="ECO:0000313" key="12">
    <source>
        <dbReference type="EMBL" id="WZN63501.1"/>
    </source>
</evidence>
<dbReference type="EMBL" id="HBHZ01007338">
    <property type="protein sequence ID" value="CAE0192587.1"/>
    <property type="molecule type" value="Transcribed_RNA"/>
</dbReference>
<dbReference type="PANTHER" id="PTHR11845:SF13">
    <property type="entry name" value="5'-DEOXYNUCLEOTIDASE HDDC2"/>
    <property type="match status" value="1"/>
</dbReference>
<evidence type="ECO:0000256" key="8">
    <source>
        <dbReference type="ARBA" id="ARBA00022723"/>
    </source>
</evidence>
<dbReference type="AlphaFoldDB" id="A0A7S3CCN2"/>
<dbReference type="SUPFAM" id="SSF109604">
    <property type="entry name" value="HD-domain/PDEase-like"/>
    <property type="match status" value="1"/>
</dbReference>
<comment type="function">
    <text evidence="4">Catalyzes the dephosphorylation of the nucleoside 5'-monophosphates deoxyadenosine monophosphate (dAMP), deoxycytidine monophosphate (dCMP), deoxyguanosine monophosphate (dGMP) and deoxythymidine monophosphate (dTMP).</text>
</comment>
<protein>
    <recommendedName>
        <fullName evidence="7">5'-deoxynucleotidase</fullName>
        <ecNumber evidence="7">3.1.3.89</ecNumber>
    </recommendedName>
</protein>
<comment type="cofactor">
    <cofactor evidence="2">
        <name>Mn(2+)</name>
        <dbReference type="ChEBI" id="CHEBI:29035"/>
    </cofactor>
</comment>
<evidence type="ECO:0000256" key="9">
    <source>
        <dbReference type="ARBA" id="ARBA00022801"/>
    </source>
</evidence>